<dbReference type="Gene3D" id="2.60.40.10">
    <property type="entry name" value="Immunoglobulins"/>
    <property type="match status" value="1"/>
</dbReference>
<organism evidence="3 4">
    <name type="scientific">Candidatus Daviesbacteria bacterium RIFCSPHIGHO2_12_FULL_37_11</name>
    <dbReference type="NCBI Taxonomy" id="1797777"/>
    <lineage>
        <taxon>Bacteria</taxon>
        <taxon>Candidatus Daviesiibacteriota</taxon>
    </lineage>
</organism>
<gene>
    <name evidence="3" type="ORF">A3F00_04715</name>
</gene>
<dbReference type="AlphaFoldDB" id="A0A1F5KBS7"/>
<feature type="transmembrane region" description="Helical" evidence="2">
    <location>
        <begin position="359"/>
        <end position="380"/>
    </location>
</feature>
<name>A0A1F5KBS7_9BACT</name>
<feature type="region of interest" description="Disordered" evidence="1">
    <location>
        <begin position="120"/>
        <end position="159"/>
    </location>
</feature>
<evidence type="ECO:0008006" key="5">
    <source>
        <dbReference type="Google" id="ProtNLM"/>
    </source>
</evidence>
<evidence type="ECO:0000256" key="1">
    <source>
        <dbReference type="SAM" id="MobiDB-lite"/>
    </source>
</evidence>
<keyword evidence="2" id="KW-1133">Transmembrane helix</keyword>
<accession>A0A1F5KBS7</accession>
<dbReference type="InterPro" id="IPR013783">
    <property type="entry name" value="Ig-like_fold"/>
</dbReference>
<proteinExistence type="predicted"/>
<protein>
    <recommendedName>
        <fullName evidence="5">Fibronectin type-III domain-containing protein</fullName>
    </recommendedName>
</protein>
<dbReference type="Proteomes" id="UP000176527">
    <property type="component" value="Unassembled WGS sequence"/>
</dbReference>
<evidence type="ECO:0000313" key="3">
    <source>
        <dbReference type="EMBL" id="OGE38071.1"/>
    </source>
</evidence>
<comment type="caution">
    <text evidence="3">The sequence shown here is derived from an EMBL/GenBank/DDBJ whole genome shotgun (WGS) entry which is preliminary data.</text>
</comment>
<sequence>MEKTFRITLLNIFFTIFFVLPKNIFAISAPDLLSPADSSTVTSSKLEWQAPSYALFSSSPYRVQVDDNSDFSSIYRDYYTSNTHYTPSLTNSTWYWKVKVKDSAGTWSDWSSIWSFTLSTSNTPSPTTTLPEESYSTPYSTPPSTDNNPTPTSTSSKSSFTISGVPSTIDSDQSFIVSVELNLPNNPSSTFYLKGAFKKTGGSNYFGFTKVGSSWIKNGNSYSSQLPVTTDSSGNWSGTIDVKSDGSDSGFTGTGDYIFKIGRYSSSGSGPIWSNEETLNITGVTSSKETSDTNQGLETFSIPQGAVAKAPSTKNSIISTKSKTAVAGVSLESTPSSSSPTPQDQLSKVDSEKKFNLNYIPVIGGTVLILSGFGSLIYIYRKQRLQSKL</sequence>
<evidence type="ECO:0000313" key="4">
    <source>
        <dbReference type="Proteomes" id="UP000176527"/>
    </source>
</evidence>
<keyword evidence="2" id="KW-0472">Membrane</keyword>
<reference evidence="3 4" key="1">
    <citation type="journal article" date="2016" name="Nat. Commun.">
        <title>Thousands of microbial genomes shed light on interconnected biogeochemical processes in an aquifer system.</title>
        <authorList>
            <person name="Anantharaman K."/>
            <person name="Brown C.T."/>
            <person name="Hug L.A."/>
            <person name="Sharon I."/>
            <person name="Castelle C.J."/>
            <person name="Probst A.J."/>
            <person name="Thomas B.C."/>
            <person name="Singh A."/>
            <person name="Wilkins M.J."/>
            <person name="Karaoz U."/>
            <person name="Brodie E.L."/>
            <person name="Williams K.H."/>
            <person name="Hubbard S.S."/>
            <person name="Banfield J.F."/>
        </authorList>
    </citation>
    <scope>NUCLEOTIDE SEQUENCE [LARGE SCALE GENOMIC DNA]</scope>
</reference>
<dbReference type="EMBL" id="MFDE01000029">
    <property type="protein sequence ID" value="OGE38071.1"/>
    <property type="molecule type" value="Genomic_DNA"/>
</dbReference>
<keyword evidence="2" id="KW-0812">Transmembrane</keyword>
<evidence type="ECO:0000256" key="2">
    <source>
        <dbReference type="SAM" id="Phobius"/>
    </source>
</evidence>